<protein>
    <submittedName>
        <fullName evidence="2">Uncharacterized protein</fullName>
    </submittedName>
</protein>
<keyword evidence="3" id="KW-1185">Reference proteome</keyword>
<reference evidence="2 3" key="1">
    <citation type="journal article" date="2019" name="Commun. Biol.">
        <title>The bagworm genome reveals a unique fibroin gene that provides high tensile strength.</title>
        <authorList>
            <person name="Kono N."/>
            <person name="Nakamura H."/>
            <person name="Ohtoshi R."/>
            <person name="Tomita M."/>
            <person name="Numata K."/>
            <person name="Arakawa K."/>
        </authorList>
    </citation>
    <scope>NUCLEOTIDE SEQUENCE [LARGE SCALE GENOMIC DNA]</scope>
</reference>
<gene>
    <name evidence="2" type="ORF">EVAR_96565_1</name>
</gene>
<name>A0A4C1WUS0_EUMVA</name>
<organism evidence="2 3">
    <name type="scientific">Eumeta variegata</name>
    <name type="common">Bagworm moth</name>
    <name type="synonym">Eumeta japonica</name>
    <dbReference type="NCBI Taxonomy" id="151549"/>
    <lineage>
        <taxon>Eukaryota</taxon>
        <taxon>Metazoa</taxon>
        <taxon>Ecdysozoa</taxon>
        <taxon>Arthropoda</taxon>
        <taxon>Hexapoda</taxon>
        <taxon>Insecta</taxon>
        <taxon>Pterygota</taxon>
        <taxon>Neoptera</taxon>
        <taxon>Endopterygota</taxon>
        <taxon>Lepidoptera</taxon>
        <taxon>Glossata</taxon>
        <taxon>Ditrysia</taxon>
        <taxon>Tineoidea</taxon>
        <taxon>Psychidae</taxon>
        <taxon>Oiketicinae</taxon>
        <taxon>Eumeta</taxon>
    </lineage>
</organism>
<evidence type="ECO:0000313" key="2">
    <source>
        <dbReference type="EMBL" id="GBP53887.1"/>
    </source>
</evidence>
<comment type="caution">
    <text evidence="2">The sequence shown here is derived from an EMBL/GenBank/DDBJ whole genome shotgun (WGS) entry which is preliminary data.</text>
</comment>
<keyword evidence="1" id="KW-1133">Transmembrane helix</keyword>
<evidence type="ECO:0000256" key="1">
    <source>
        <dbReference type="SAM" id="Phobius"/>
    </source>
</evidence>
<keyword evidence="1" id="KW-0812">Transmembrane</keyword>
<dbReference type="EMBL" id="BGZK01000636">
    <property type="protein sequence ID" value="GBP53887.1"/>
    <property type="molecule type" value="Genomic_DNA"/>
</dbReference>
<feature type="transmembrane region" description="Helical" evidence="1">
    <location>
        <begin position="204"/>
        <end position="227"/>
    </location>
</feature>
<dbReference type="AlphaFoldDB" id="A0A4C1WUS0"/>
<keyword evidence="1" id="KW-0472">Membrane</keyword>
<evidence type="ECO:0000313" key="3">
    <source>
        <dbReference type="Proteomes" id="UP000299102"/>
    </source>
</evidence>
<proteinExistence type="predicted"/>
<sequence>MSKIEFIDVRFIYLARSIAVQRRCRWLRRRRPLCAGDAPPGCECATGYKCAESTGVFDRHIIQLKKNWYKKTVYNVERLEPSATLNVRPAGLAGCVKRTDNTSASPGVEGNQWRVVITYSLIAVGALIGRVVCTSSFPRCGAATTRQLFKSCQYDISTVGSIALAHRWLSLTAVECSGGYLILERAQCCPRRARVRRQSRRIKAAVVVVAGLLHSATGAGAGVSLWLGPGHLLKRDTALLGHSLW</sequence>
<accession>A0A4C1WUS0</accession>
<dbReference type="Proteomes" id="UP000299102">
    <property type="component" value="Unassembled WGS sequence"/>
</dbReference>